<feature type="transmembrane region" description="Helical" evidence="5">
    <location>
        <begin position="263"/>
        <end position="283"/>
    </location>
</feature>
<evidence type="ECO:0000256" key="5">
    <source>
        <dbReference type="SAM" id="Phobius"/>
    </source>
</evidence>
<evidence type="ECO:0000313" key="8">
    <source>
        <dbReference type="Proteomes" id="UP001487305"/>
    </source>
</evidence>
<keyword evidence="2 5" id="KW-0812">Transmembrane</keyword>
<keyword evidence="8" id="KW-1185">Reference proteome</keyword>
<comment type="subcellular location">
    <subcellularLocation>
        <location evidence="1">Cell membrane</location>
        <topology evidence="1">Multi-pass membrane protein</topology>
    </subcellularLocation>
</comment>
<feature type="transmembrane region" description="Helical" evidence="5">
    <location>
        <begin position="51"/>
        <end position="69"/>
    </location>
</feature>
<dbReference type="Proteomes" id="UP001487305">
    <property type="component" value="Unassembled WGS sequence"/>
</dbReference>
<dbReference type="InterPro" id="IPR036259">
    <property type="entry name" value="MFS_trans_sf"/>
</dbReference>
<evidence type="ECO:0000256" key="3">
    <source>
        <dbReference type="ARBA" id="ARBA00022989"/>
    </source>
</evidence>
<feature type="transmembrane region" description="Helical" evidence="5">
    <location>
        <begin position="233"/>
        <end position="251"/>
    </location>
</feature>
<accession>A0ABV1JE48</accession>
<comment type="caution">
    <text evidence="7">The sequence shown here is derived from an EMBL/GenBank/DDBJ whole genome shotgun (WGS) entry which is preliminary data.</text>
</comment>
<dbReference type="InterPro" id="IPR011701">
    <property type="entry name" value="MFS"/>
</dbReference>
<evidence type="ECO:0000256" key="1">
    <source>
        <dbReference type="ARBA" id="ARBA00004651"/>
    </source>
</evidence>
<dbReference type="PANTHER" id="PTHR11360">
    <property type="entry name" value="MONOCARBOXYLATE TRANSPORTER"/>
    <property type="match status" value="1"/>
</dbReference>
<proteinExistence type="predicted"/>
<feature type="transmembrane region" description="Helical" evidence="5">
    <location>
        <begin position="105"/>
        <end position="126"/>
    </location>
</feature>
<dbReference type="RefSeq" id="WP_102374234.1">
    <property type="nucleotide sequence ID" value="NZ_DBFADM010000052.1"/>
</dbReference>
<feature type="transmembrane region" description="Helical" evidence="5">
    <location>
        <begin position="388"/>
        <end position="410"/>
    </location>
</feature>
<feature type="transmembrane region" description="Helical" evidence="5">
    <location>
        <begin position="76"/>
        <end position="99"/>
    </location>
</feature>
<feature type="transmembrane region" description="Helical" evidence="5">
    <location>
        <begin position="138"/>
        <end position="158"/>
    </location>
</feature>
<evidence type="ECO:0000256" key="2">
    <source>
        <dbReference type="ARBA" id="ARBA00022692"/>
    </source>
</evidence>
<reference evidence="7 8" key="1">
    <citation type="submission" date="2024-04" db="EMBL/GenBank/DDBJ databases">
        <title>Human intestinal bacterial collection.</title>
        <authorList>
            <person name="Pauvert C."/>
            <person name="Hitch T.C.A."/>
            <person name="Clavel T."/>
        </authorList>
    </citation>
    <scope>NUCLEOTIDE SEQUENCE [LARGE SCALE GENOMIC DNA]</scope>
    <source>
        <strain evidence="7 8">CLA-KB-H42</strain>
    </source>
</reference>
<organism evidence="7 8">
    <name type="scientific">Raoultibacter massiliensis</name>
    <dbReference type="NCBI Taxonomy" id="1852371"/>
    <lineage>
        <taxon>Bacteria</taxon>
        <taxon>Bacillati</taxon>
        <taxon>Actinomycetota</taxon>
        <taxon>Coriobacteriia</taxon>
        <taxon>Eggerthellales</taxon>
        <taxon>Eggerthellaceae</taxon>
        <taxon>Raoultibacter</taxon>
    </lineage>
</organism>
<dbReference type="Pfam" id="PF07690">
    <property type="entry name" value="MFS_1"/>
    <property type="match status" value="1"/>
</dbReference>
<feature type="transmembrane region" description="Helical" evidence="5">
    <location>
        <begin position="170"/>
        <end position="190"/>
    </location>
</feature>
<keyword evidence="3 5" id="KW-1133">Transmembrane helix</keyword>
<dbReference type="PANTHER" id="PTHR11360:SF290">
    <property type="entry name" value="MONOCARBOXYLATE MFS PERMEASE"/>
    <property type="match status" value="1"/>
</dbReference>
<protein>
    <submittedName>
        <fullName evidence="7">MFS transporter</fullName>
    </submittedName>
</protein>
<evidence type="ECO:0000256" key="4">
    <source>
        <dbReference type="ARBA" id="ARBA00023136"/>
    </source>
</evidence>
<dbReference type="InterPro" id="IPR050327">
    <property type="entry name" value="Proton-linked_MCT"/>
</dbReference>
<evidence type="ECO:0000259" key="6">
    <source>
        <dbReference type="PROSITE" id="PS50850"/>
    </source>
</evidence>
<keyword evidence="4 5" id="KW-0472">Membrane</keyword>
<feature type="transmembrane region" description="Helical" evidence="5">
    <location>
        <begin position="359"/>
        <end position="382"/>
    </location>
</feature>
<dbReference type="Gene3D" id="1.20.1250.20">
    <property type="entry name" value="MFS general substrate transporter like domains"/>
    <property type="match status" value="1"/>
</dbReference>
<sequence length="434" mass="47284">MEKKAPRMHFAWVIMIGCCFMQAGGLGAVLDAAGVFFVPVCEDLGLLRSEISMYLTFYFIATVFAMPIVGKWITKYNINVLLSVSFALVVVAVALMGTYTAAWQWWISGIVFGLAGSFIFVVPAPILIGNWFKKRRGIALGIAMSFSGIGGAILSPLFTVFIQDFGWRNAYFVAAIIMAVLVLPWTMFVFKLRPEDMGLRPYGWTEEDELAEQVREQKHQDLPGVPIGKALKTVPFVCMFLFAGLIAYFAGFNSHLPGFAQTVGHSALVGSSLLTAVMIGNVVEKLFVGWLNDKIGVQFTVNIQLAMVALGFLGFIFSGGNLVMLYISAFLFGAQNSLVSVSTPLLIRQIFGERDFPAIFTYARIGTGVIGCFGPVTVGAIFDATGSFIPAFVLGIGITALGFIVTRLAYVYRRRLHWVDTDGTVLPEAPASKS</sequence>
<feature type="domain" description="Major facilitator superfamily (MFS) profile" evidence="6">
    <location>
        <begin position="11"/>
        <end position="414"/>
    </location>
</feature>
<dbReference type="PROSITE" id="PS50850">
    <property type="entry name" value="MFS"/>
    <property type="match status" value="1"/>
</dbReference>
<dbReference type="SUPFAM" id="SSF103473">
    <property type="entry name" value="MFS general substrate transporter"/>
    <property type="match status" value="1"/>
</dbReference>
<gene>
    <name evidence="7" type="ORF">AAA083_10255</name>
</gene>
<dbReference type="InterPro" id="IPR020846">
    <property type="entry name" value="MFS_dom"/>
</dbReference>
<dbReference type="PROSITE" id="PS51257">
    <property type="entry name" value="PROKAR_LIPOPROTEIN"/>
    <property type="match status" value="1"/>
</dbReference>
<evidence type="ECO:0000313" key="7">
    <source>
        <dbReference type="EMBL" id="MEQ3363355.1"/>
    </source>
</evidence>
<dbReference type="EMBL" id="JBBNOP010000008">
    <property type="protein sequence ID" value="MEQ3363355.1"/>
    <property type="molecule type" value="Genomic_DNA"/>
</dbReference>
<name>A0ABV1JE48_9ACTN</name>